<reference evidence="2 3" key="1">
    <citation type="submission" date="2015-04" db="EMBL/GenBank/DDBJ databases">
        <title>Draft Genome Sequences of Eight Spore-Forming Food Isolates of Bacillus cereus Genome sequencing.</title>
        <authorList>
            <person name="Krawcyk A.O."/>
            <person name="de Jong A."/>
            <person name="Eijlander R.T."/>
            <person name="Berendsen E.M."/>
            <person name="Holsappel S."/>
            <person name="Wells-Bennik M."/>
            <person name="Kuipers O.P."/>
        </authorList>
    </citation>
    <scope>NUCLEOTIDE SEQUENCE [LARGE SCALE GENOMIC DNA]</scope>
    <source>
        <strain evidence="2 3">B4077</strain>
    </source>
</reference>
<sequence length="56" mass="6965">MEYFSQIYTYNKYLFEDIFSKEDEVFLVTNVYRLKKGECEKSTENKYIDDLFRKEI</sequence>
<gene>
    <name evidence="2" type="ORF">B4077_2507</name>
</gene>
<dbReference type="Pfam" id="PF13021">
    <property type="entry name" value="DUF3885"/>
    <property type="match status" value="1"/>
</dbReference>
<dbReference type="Proteomes" id="UP000035214">
    <property type="component" value="Unassembled WGS sequence"/>
</dbReference>
<feature type="domain" description="DUF3885" evidence="1">
    <location>
        <begin position="2"/>
        <end position="50"/>
    </location>
</feature>
<evidence type="ECO:0000313" key="2">
    <source>
        <dbReference type="EMBL" id="KLA26411.1"/>
    </source>
</evidence>
<dbReference type="AlphaFoldDB" id="A0A0G8EQ60"/>
<protein>
    <recommendedName>
        <fullName evidence="1">DUF3885 domain-containing protein</fullName>
    </recommendedName>
</protein>
<proteinExistence type="predicted"/>
<dbReference type="PATRIC" id="fig|1396.428.peg.6049"/>
<evidence type="ECO:0000259" key="1">
    <source>
        <dbReference type="Pfam" id="PF13021"/>
    </source>
</evidence>
<name>A0A0G8EQ60_BACCE</name>
<dbReference type="EMBL" id="LCYI01000042">
    <property type="protein sequence ID" value="KLA26411.1"/>
    <property type="molecule type" value="Genomic_DNA"/>
</dbReference>
<comment type="caution">
    <text evidence="2">The sequence shown here is derived from an EMBL/GenBank/DDBJ whole genome shotgun (WGS) entry which is preliminary data.</text>
</comment>
<accession>A0A0G8EQ60</accession>
<dbReference type="InterPro" id="IPR024976">
    <property type="entry name" value="DUF3885"/>
</dbReference>
<organism evidence="2 3">
    <name type="scientific">Bacillus cereus</name>
    <dbReference type="NCBI Taxonomy" id="1396"/>
    <lineage>
        <taxon>Bacteria</taxon>
        <taxon>Bacillati</taxon>
        <taxon>Bacillota</taxon>
        <taxon>Bacilli</taxon>
        <taxon>Bacillales</taxon>
        <taxon>Bacillaceae</taxon>
        <taxon>Bacillus</taxon>
        <taxon>Bacillus cereus group</taxon>
    </lineage>
</organism>
<evidence type="ECO:0000313" key="3">
    <source>
        <dbReference type="Proteomes" id="UP000035214"/>
    </source>
</evidence>